<sequence>MIDKSTSDYNEKPSESRRKFIKKTVIASVGIPLMQGVLGASFNKSLVFNVEGLNPYTNNIGKSIIGGYGEWTASLLKDPPKLSFRNEKLFNVDEWKTKALNKAEELIAAPDINDDIKVVVENKYSYDGLEIEELSWQLPYGRATKAILLKPKGIKEQLPGILALHDHGGKKYFGKRKITRVDNKMHPAIEEHQNSDYEGMAWANEIAKRGYVVLVHDAFSFASRRVYYKDVEGITWGQMKVDDKSDDDPDKIENVNIYNSWAGAHETVMAKSLFCAGTTFPGMVLAEDKIALSVLSNRADVDQNRIGCGGLSGGGLRTVFLGGMDKRIKCAVCVGFMSTWKDFLMLKSYTHTWMAFAPLLSNYLDFPEILGLRVPLPTLVQSNNQDDLYTLSEMKKADNILKDVYKKAGESDKYKTNFYDGGHKFDKKMQADAFDWFDKWL</sequence>
<dbReference type="InterPro" id="IPR050261">
    <property type="entry name" value="FrsA_esterase"/>
</dbReference>
<protein>
    <recommendedName>
        <fullName evidence="2">Peptidase S9 prolyl oligopeptidase catalytic domain-containing protein</fullName>
    </recommendedName>
</protein>
<evidence type="ECO:0008006" key="2">
    <source>
        <dbReference type="Google" id="ProtNLM"/>
    </source>
</evidence>
<dbReference type="Gene3D" id="3.40.50.1820">
    <property type="entry name" value="alpha/beta hydrolase"/>
    <property type="match status" value="1"/>
</dbReference>
<organism evidence="1">
    <name type="scientific">hydrothermal vent metagenome</name>
    <dbReference type="NCBI Taxonomy" id="652676"/>
    <lineage>
        <taxon>unclassified sequences</taxon>
        <taxon>metagenomes</taxon>
        <taxon>ecological metagenomes</taxon>
    </lineage>
</organism>
<dbReference type="SUPFAM" id="SSF53474">
    <property type="entry name" value="alpha/beta-Hydrolases"/>
    <property type="match status" value="1"/>
</dbReference>
<gene>
    <name evidence="1" type="ORF">MNBD_BACTEROID05-1169</name>
</gene>
<proteinExistence type="predicted"/>
<reference evidence="1" key="1">
    <citation type="submission" date="2018-06" db="EMBL/GenBank/DDBJ databases">
        <authorList>
            <person name="Zhirakovskaya E."/>
        </authorList>
    </citation>
    <scope>NUCLEOTIDE SEQUENCE</scope>
</reference>
<dbReference type="AlphaFoldDB" id="A0A3B0TLM0"/>
<evidence type="ECO:0000313" key="1">
    <source>
        <dbReference type="EMBL" id="VAW19581.1"/>
    </source>
</evidence>
<dbReference type="PANTHER" id="PTHR22946">
    <property type="entry name" value="DIENELACTONE HYDROLASE DOMAIN-CONTAINING PROTEIN-RELATED"/>
    <property type="match status" value="1"/>
</dbReference>
<name>A0A3B0TLM0_9ZZZZ</name>
<dbReference type="PANTHER" id="PTHR22946:SF8">
    <property type="entry name" value="ACETYL XYLAN ESTERASE DOMAIN-CONTAINING PROTEIN"/>
    <property type="match status" value="1"/>
</dbReference>
<accession>A0A3B0TLM0</accession>
<dbReference type="EMBL" id="UOEN01000484">
    <property type="protein sequence ID" value="VAW19581.1"/>
    <property type="molecule type" value="Genomic_DNA"/>
</dbReference>
<dbReference type="InterPro" id="IPR029058">
    <property type="entry name" value="AB_hydrolase_fold"/>
</dbReference>